<evidence type="ECO:0000313" key="5">
    <source>
        <dbReference type="Proteomes" id="UP000622166"/>
    </source>
</evidence>
<dbReference type="InterPro" id="IPR000182">
    <property type="entry name" value="GNAT_dom"/>
</dbReference>
<dbReference type="SUPFAM" id="SSF55729">
    <property type="entry name" value="Acyl-CoA N-acyltransferases (Nat)"/>
    <property type="match status" value="1"/>
</dbReference>
<dbReference type="Pfam" id="PF00583">
    <property type="entry name" value="Acetyltransf_1"/>
    <property type="match status" value="1"/>
</dbReference>
<dbReference type="GO" id="GO:0016747">
    <property type="term" value="F:acyltransferase activity, transferring groups other than amino-acyl groups"/>
    <property type="evidence" value="ECO:0007669"/>
    <property type="project" value="InterPro"/>
</dbReference>
<gene>
    <name evidence="4" type="ORF">GCM10010365_64930</name>
</gene>
<proteinExistence type="predicted"/>
<name>A0A918Q859_9ACTN</name>
<dbReference type="Gene3D" id="3.40.630.30">
    <property type="match status" value="1"/>
</dbReference>
<feature type="domain" description="N-acetyltransferase" evidence="3">
    <location>
        <begin position="7"/>
        <end position="199"/>
    </location>
</feature>
<keyword evidence="1" id="KW-0808">Transferase</keyword>
<keyword evidence="2" id="KW-0012">Acyltransferase</keyword>
<sequence>MSSPQGVEVRDATRADARNIADVFAASCRHAYQDVLPPSQLAKYVPGVQIPRWTDHLDALPAHHHVAVACHDEHVVGFIETRHNPPVGTCTFPGGIVIDGASVGEVTYLFVDPQNIGTGVGRLLLAEGETWLATAGLHTAILWVFSDNLPACAFYERSGWMYTGHEQLDADLWEAGFSVRERLYRKVFKSAAVTGEPLSELT</sequence>
<dbReference type="PANTHER" id="PTHR43877">
    <property type="entry name" value="AMINOALKYLPHOSPHONATE N-ACETYLTRANSFERASE-RELATED-RELATED"/>
    <property type="match status" value="1"/>
</dbReference>
<evidence type="ECO:0000256" key="2">
    <source>
        <dbReference type="ARBA" id="ARBA00023315"/>
    </source>
</evidence>
<dbReference type="InterPro" id="IPR016181">
    <property type="entry name" value="Acyl_CoA_acyltransferase"/>
</dbReference>
<dbReference type="AlphaFoldDB" id="A0A918Q859"/>
<reference evidence="4" key="1">
    <citation type="journal article" date="2014" name="Int. J. Syst. Evol. Microbiol.">
        <title>Complete genome sequence of Corynebacterium casei LMG S-19264T (=DSM 44701T), isolated from a smear-ripened cheese.</title>
        <authorList>
            <consortium name="US DOE Joint Genome Institute (JGI-PGF)"/>
            <person name="Walter F."/>
            <person name="Albersmeier A."/>
            <person name="Kalinowski J."/>
            <person name="Ruckert C."/>
        </authorList>
    </citation>
    <scope>NUCLEOTIDE SEQUENCE</scope>
    <source>
        <strain evidence="4">JCM 4815</strain>
    </source>
</reference>
<dbReference type="Proteomes" id="UP000622166">
    <property type="component" value="Unassembled WGS sequence"/>
</dbReference>
<organism evidence="4 5">
    <name type="scientific">Streptomyces poonensis</name>
    <dbReference type="NCBI Taxonomy" id="68255"/>
    <lineage>
        <taxon>Bacteria</taxon>
        <taxon>Bacillati</taxon>
        <taxon>Actinomycetota</taxon>
        <taxon>Actinomycetes</taxon>
        <taxon>Kitasatosporales</taxon>
        <taxon>Streptomycetaceae</taxon>
        <taxon>Streptomyces</taxon>
    </lineage>
</organism>
<dbReference type="CDD" id="cd04301">
    <property type="entry name" value="NAT_SF"/>
    <property type="match status" value="1"/>
</dbReference>
<accession>A0A918Q859</accession>
<dbReference type="RefSeq" id="WP_189865495.1">
    <property type="nucleotide sequence ID" value="NZ_BMVW01000018.1"/>
</dbReference>
<keyword evidence="5" id="KW-1185">Reference proteome</keyword>
<comment type="caution">
    <text evidence="4">The sequence shown here is derived from an EMBL/GenBank/DDBJ whole genome shotgun (WGS) entry which is preliminary data.</text>
</comment>
<dbReference type="EMBL" id="BMVW01000018">
    <property type="protein sequence ID" value="GGZ35118.1"/>
    <property type="molecule type" value="Genomic_DNA"/>
</dbReference>
<evidence type="ECO:0000313" key="4">
    <source>
        <dbReference type="EMBL" id="GGZ35118.1"/>
    </source>
</evidence>
<dbReference type="PROSITE" id="PS51186">
    <property type="entry name" value="GNAT"/>
    <property type="match status" value="1"/>
</dbReference>
<reference evidence="4" key="2">
    <citation type="submission" date="2020-09" db="EMBL/GenBank/DDBJ databases">
        <authorList>
            <person name="Sun Q."/>
            <person name="Ohkuma M."/>
        </authorList>
    </citation>
    <scope>NUCLEOTIDE SEQUENCE</scope>
    <source>
        <strain evidence="4">JCM 4815</strain>
    </source>
</reference>
<dbReference type="InterPro" id="IPR050832">
    <property type="entry name" value="Bact_Acetyltransf"/>
</dbReference>
<evidence type="ECO:0000259" key="3">
    <source>
        <dbReference type="PROSITE" id="PS51186"/>
    </source>
</evidence>
<protein>
    <recommendedName>
        <fullName evidence="3">N-acetyltransferase domain-containing protein</fullName>
    </recommendedName>
</protein>
<evidence type="ECO:0000256" key="1">
    <source>
        <dbReference type="ARBA" id="ARBA00022679"/>
    </source>
</evidence>